<feature type="transmembrane region" description="Helical" evidence="2">
    <location>
        <begin position="301"/>
        <end position="322"/>
    </location>
</feature>
<sequence length="696" mass="68505">MDVTTHLRARAVQAGAFLALVGAAIFAAPMAALADSPTVSISSLSSGDIPSGGTSTLKFTVKNENKLGDVQHPETSASVVVSIEGGNGLKCSGNCDFDETIAQGQTSREFSVTLTAGSVDAGETDNYTVVITATIGGQDGSANRTIKVRGADKPQSIRQVSGKVKDQDGKGIAGATVGMRDSNGATFQIASGSNGAYSFRSTDAKPIAVGSLSVGAIKDGYKGDPVNASGADGKSINVPLTLTLIAATTSPTPSPSATTSTEPTDEATDEATEDETDAASDEAAPAPTNAANNSDGSGSTLFIILGGLLVAAGIGAIVLVMMRRKSAAADDDPDDPNGPNGGGPGGGPVPVGAGRYAGADETRLSAPVGGGRVSDATMIAPRSGAPSIADAPTMIHRTPVAPPVDEEFPDPYGAPLPQNGAYNAPGGWGTAAAGAAGAAGAGAAGAYGGTTQFGGAPAAAQNGYDGYDEQGQNGYDGYDDHNGYGEPAGYVAPEQQQRFDEPTGMYRPEAEPAYDGGYGQPAGSYQNGGYGADQDDQGGYGGNYGGAGTYGGGAPQGGGQYGGAAPQSGGAYGGGAAPQSGGAYGAGAAPQSGGAYGAARGDYGDQGGYGDQGYDQGGQHGGGYGGAPAAPQGGGQYGGQYGGAPQQGGGYGEQDGYAEQGGGYDQRGNGYGPEQQGGRRGAPRQQPPEATRQWEN</sequence>
<feature type="signal peptide" evidence="3">
    <location>
        <begin position="1"/>
        <end position="34"/>
    </location>
</feature>
<reference evidence="4" key="1">
    <citation type="submission" date="2021-03" db="EMBL/GenBank/DDBJ databases">
        <title>Whole genome shotgun sequence of Actinoplanes consettensis NBRC 14913.</title>
        <authorList>
            <person name="Komaki H."/>
            <person name="Tamura T."/>
        </authorList>
    </citation>
    <scope>NUCLEOTIDE SEQUENCE</scope>
    <source>
        <strain evidence="4">NBRC 14913</strain>
    </source>
</reference>
<evidence type="ECO:0000313" key="4">
    <source>
        <dbReference type="EMBL" id="GIM84860.1"/>
    </source>
</evidence>
<feature type="compositionally biased region" description="Gly residues" evidence="1">
    <location>
        <begin position="516"/>
        <end position="531"/>
    </location>
</feature>
<name>A0A919VZB4_9ACTN</name>
<feature type="compositionally biased region" description="Low complexity" evidence="1">
    <location>
        <begin position="281"/>
        <end position="295"/>
    </location>
</feature>
<dbReference type="EMBL" id="BOQP01000071">
    <property type="protein sequence ID" value="GIM84860.1"/>
    <property type="molecule type" value="Genomic_DNA"/>
</dbReference>
<accession>A0A919VZB4</accession>
<keyword evidence="3" id="KW-0732">Signal</keyword>
<feature type="region of interest" description="Disordered" evidence="1">
    <location>
        <begin position="439"/>
        <end position="696"/>
    </location>
</feature>
<dbReference type="Proteomes" id="UP000680865">
    <property type="component" value="Unassembled WGS sequence"/>
</dbReference>
<evidence type="ECO:0008006" key="6">
    <source>
        <dbReference type="Google" id="ProtNLM"/>
    </source>
</evidence>
<organism evidence="4 5">
    <name type="scientific">Winogradskya consettensis</name>
    <dbReference type="NCBI Taxonomy" id="113560"/>
    <lineage>
        <taxon>Bacteria</taxon>
        <taxon>Bacillati</taxon>
        <taxon>Actinomycetota</taxon>
        <taxon>Actinomycetes</taxon>
        <taxon>Micromonosporales</taxon>
        <taxon>Micromonosporaceae</taxon>
        <taxon>Winogradskya</taxon>
    </lineage>
</organism>
<dbReference type="InterPro" id="IPR008969">
    <property type="entry name" value="CarboxyPept-like_regulatory"/>
</dbReference>
<feature type="compositionally biased region" description="Acidic residues" evidence="1">
    <location>
        <begin position="263"/>
        <end position="280"/>
    </location>
</feature>
<evidence type="ECO:0000256" key="3">
    <source>
        <dbReference type="SAM" id="SignalP"/>
    </source>
</evidence>
<dbReference type="AlphaFoldDB" id="A0A919VZB4"/>
<keyword evidence="2" id="KW-1133">Transmembrane helix</keyword>
<proteinExistence type="predicted"/>
<feature type="compositionally biased region" description="Low complexity" evidence="1">
    <location>
        <begin position="577"/>
        <end position="601"/>
    </location>
</feature>
<feature type="compositionally biased region" description="Gly residues" evidence="1">
    <location>
        <begin position="604"/>
        <end position="671"/>
    </location>
</feature>
<feature type="region of interest" description="Disordered" evidence="1">
    <location>
        <begin position="328"/>
        <end position="355"/>
    </location>
</feature>
<evidence type="ECO:0000256" key="1">
    <source>
        <dbReference type="SAM" id="MobiDB-lite"/>
    </source>
</evidence>
<feature type="compositionally biased region" description="Gly residues" evidence="1">
    <location>
        <begin position="339"/>
        <end position="349"/>
    </location>
</feature>
<comment type="caution">
    <text evidence="4">The sequence shown here is derived from an EMBL/GenBank/DDBJ whole genome shotgun (WGS) entry which is preliminary data.</text>
</comment>
<feature type="chain" id="PRO_5037425291" description="Carboxypeptidase regulatory-like domain-containing protein" evidence="3">
    <location>
        <begin position="35"/>
        <end position="696"/>
    </location>
</feature>
<protein>
    <recommendedName>
        <fullName evidence="6">Carboxypeptidase regulatory-like domain-containing protein</fullName>
    </recommendedName>
</protein>
<evidence type="ECO:0000256" key="2">
    <source>
        <dbReference type="SAM" id="Phobius"/>
    </source>
</evidence>
<dbReference type="Gene3D" id="2.60.40.1120">
    <property type="entry name" value="Carboxypeptidase-like, regulatory domain"/>
    <property type="match status" value="1"/>
</dbReference>
<keyword evidence="2" id="KW-0472">Membrane</keyword>
<feature type="compositionally biased region" description="Low complexity" evidence="1">
    <location>
        <begin position="463"/>
        <end position="476"/>
    </location>
</feature>
<feature type="region of interest" description="Disordered" evidence="1">
    <location>
        <begin position="247"/>
        <end position="296"/>
    </location>
</feature>
<dbReference type="SUPFAM" id="SSF49464">
    <property type="entry name" value="Carboxypeptidase regulatory domain-like"/>
    <property type="match status" value="1"/>
</dbReference>
<evidence type="ECO:0000313" key="5">
    <source>
        <dbReference type="Proteomes" id="UP000680865"/>
    </source>
</evidence>
<gene>
    <name evidence="4" type="ORF">Aco04nite_93520</name>
</gene>
<feature type="compositionally biased region" description="Low complexity" evidence="1">
    <location>
        <begin position="247"/>
        <end position="262"/>
    </location>
</feature>
<feature type="compositionally biased region" description="Gly residues" evidence="1">
    <location>
        <begin position="538"/>
        <end position="562"/>
    </location>
</feature>
<keyword evidence="5" id="KW-1185">Reference proteome</keyword>
<keyword evidence="2" id="KW-0812">Transmembrane</keyword>
<feature type="compositionally biased region" description="Gly residues" evidence="1">
    <location>
        <begin position="439"/>
        <end position="452"/>
    </location>
</feature>